<dbReference type="InterPro" id="IPR003779">
    <property type="entry name" value="CMD-like"/>
</dbReference>
<dbReference type="Pfam" id="PF02627">
    <property type="entry name" value="CMD"/>
    <property type="match status" value="2"/>
</dbReference>
<dbReference type="Proteomes" id="UP000005387">
    <property type="component" value="Unassembled WGS sequence"/>
</dbReference>
<dbReference type="OrthoDB" id="9806086at2"/>
<keyword evidence="2" id="KW-0560">Oxidoreductase</keyword>
<keyword evidence="2" id="KW-0575">Peroxidase</keyword>
<accession>E0IAI5</accession>
<evidence type="ECO:0000313" key="3">
    <source>
        <dbReference type="Proteomes" id="UP000005387"/>
    </source>
</evidence>
<dbReference type="PANTHER" id="PTHR33930">
    <property type="entry name" value="ALKYL HYDROPEROXIDE REDUCTASE AHPD"/>
    <property type="match status" value="1"/>
</dbReference>
<feature type="domain" description="Carboxymuconolactone decarboxylase-like" evidence="1">
    <location>
        <begin position="22"/>
        <end position="103"/>
    </location>
</feature>
<dbReference type="EMBL" id="AEDD01000006">
    <property type="protein sequence ID" value="EFM10762.1"/>
    <property type="molecule type" value="Genomic_DNA"/>
</dbReference>
<sequence>MKDALYKRSNLARLPELQKLVPEAAKTYYRFMDQAFEPRVLSARVKELIAVAVAHVTGCPYCIEVHVGKLKAEQGTSKEIAEAIVAASVIQAEAVMLHGTNALAAFQGSGEDALYPPLTAKAVNELRGLSEEAFESFDRFAEQALASGAVDARTKALIAVIIAHVAGCAYSIGQHTRRFVSLGGTREELAEGVAVGGAVNAGYVLVHGVHALQAFDDAAGPVASTPSA</sequence>
<dbReference type="RefSeq" id="WP_006038664.1">
    <property type="nucleotide sequence ID" value="NZ_AEDD01000006.1"/>
</dbReference>
<dbReference type="InterPro" id="IPR004675">
    <property type="entry name" value="AhpD_core"/>
</dbReference>
<gene>
    <name evidence="2" type="ORF">PaecuDRAFT_2674</name>
</gene>
<dbReference type="PANTHER" id="PTHR33930:SF8">
    <property type="entry name" value="4-CARBOXYMUCONOLACTONE DECARBOXYLASE"/>
    <property type="match status" value="1"/>
</dbReference>
<name>E0IAI5_9BACL</name>
<dbReference type="eggNOG" id="COG0599">
    <property type="taxonomic scope" value="Bacteria"/>
</dbReference>
<dbReference type="NCBIfam" id="TIGR00778">
    <property type="entry name" value="ahpD_dom"/>
    <property type="match status" value="2"/>
</dbReference>
<dbReference type="InterPro" id="IPR029032">
    <property type="entry name" value="AhpD-like"/>
</dbReference>
<keyword evidence="3" id="KW-1185">Reference proteome</keyword>
<dbReference type="AlphaFoldDB" id="E0IAI5"/>
<organism evidence="2 3">
    <name type="scientific">Paenibacillus curdlanolyticus YK9</name>
    <dbReference type="NCBI Taxonomy" id="717606"/>
    <lineage>
        <taxon>Bacteria</taxon>
        <taxon>Bacillati</taxon>
        <taxon>Bacillota</taxon>
        <taxon>Bacilli</taxon>
        <taxon>Bacillales</taxon>
        <taxon>Paenibacillaceae</taxon>
        <taxon>Paenibacillus</taxon>
    </lineage>
</organism>
<evidence type="ECO:0000313" key="2">
    <source>
        <dbReference type="EMBL" id="EFM10762.1"/>
    </source>
</evidence>
<dbReference type="GO" id="GO:0051920">
    <property type="term" value="F:peroxiredoxin activity"/>
    <property type="evidence" value="ECO:0007669"/>
    <property type="project" value="InterPro"/>
</dbReference>
<dbReference type="Gene3D" id="1.20.1290.10">
    <property type="entry name" value="AhpD-like"/>
    <property type="match status" value="2"/>
</dbReference>
<reference evidence="2 3" key="1">
    <citation type="submission" date="2010-07" db="EMBL/GenBank/DDBJ databases">
        <title>The draft genome of Paenibacillus curdlanolyticus YK9.</title>
        <authorList>
            <consortium name="US DOE Joint Genome Institute (JGI-PGF)"/>
            <person name="Lucas S."/>
            <person name="Copeland A."/>
            <person name="Lapidus A."/>
            <person name="Cheng J.-F."/>
            <person name="Bruce D."/>
            <person name="Goodwin L."/>
            <person name="Pitluck S."/>
            <person name="Land M.L."/>
            <person name="Hauser L."/>
            <person name="Chang Y.-J."/>
            <person name="Jeffries C."/>
            <person name="Anderson I.J."/>
            <person name="Johnson E."/>
            <person name="Loganathan U."/>
            <person name="Mulhopadhyay B."/>
            <person name="Kyrpides N."/>
            <person name="Woyke T.J."/>
        </authorList>
    </citation>
    <scope>NUCLEOTIDE SEQUENCE [LARGE SCALE GENOMIC DNA]</scope>
    <source>
        <strain evidence="2 3">YK9</strain>
    </source>
</reference>
<dbReference type="STRING" id="717606.PaecuDRAFT_2674"/>
<evidence type="ECO:0000259" key="1">
    <source>
        <dbReference type="Pfam" id="PF02627"/>
    </source>
</evidence>
<feature type="domain" description="Carboxymuconolactone decarboxylase-like" evidence="1">
    <location>
        <begin position="132"/>
        <end position="213"/>
    </location>
</feature>
<proteinExistence type="predicted"/>
<dbReference type="SUPFAM" id="SSF69118">
    <property type="entry name" value="AhpD-like"/>
    <property type="match status" value="2"/>
</dbReference>
<protein>
    <submittedName>
        <fullName evidence="2">Alkylhydroperoxidase like protein, AhpD family</fullName>
    </submittedName>
</protein>